<comment type="caution">
    <text evidence="3">The sequence shown here is derived from an EMBL/GenBank/DDBJ whole genome shotgun (WGS) entry which is preliminary data.</text>
</comment>
<proteinExistence type="predicted"/>
<protein>
    <recommendedName>
        <fullName evidence="5">Transcription factor domain-containing protein</fullName>
    </recommendedName>
</protein>
<evidence type="ECO:0000256" key="1">
    <source>
        <dbReference type="ARBA" id="ARBA00023242"/>
    </source>
</evidence>
<evidence type="ECO:0000313" key="4">
    <source>
        <dbReference type="Proteomes" id="UP001310594"/>
    </source>
</evidence>
<dbReference type="InterPro" id="IPR050987">
    <property type="entry name" value="AtrR-like"/>
</dbReference>
<keyword evidence="1" id="KW-0539">Nucleus</keyword>
<feature type="compositionally biased region" description="Polar residues" evidence="2">
    <location>
        <begin position="525"/>
        <end position="545"/>
    </location>
</feature>
<organism evidence="3 4">
    <name type="scientific">Elasticomyces elasticus</name>
    <dbReference type="NCBI Taxonomy" id="574655"/>
    <lineage>
        <taxon>Eukaryota</taxon>
        <taxon>Fungi</taxon>
        <taxon>Dikarya</taxon>
        <taxon>Ascomycota</taxon>
        <taxon>Pezizomycotina</taxon>
        <taxon>Dothideomycetes</taxon>
        <taxon>Dothideomycetidae</taxon>
        <taxon>Mycosphaerellales</taxon>
        <taxon>Teratosphaeriaceae</taxon>
        <taxon>Elasticomyces</taxon>
    </lineage>
</organism>
<evidence type="ECO:0000256" key="2">
    <source>
        <dbReference type="SAM" id="MobiDB-lite"/>
    </source>
</evidence>
<sequence>MPPAVTDGYGPYKVLSSLADEVDAFWSERPDLADGSLDEPRSAKGYFLFEEHTKSWIEGEREQPNPTHDCPLNTMPITVFERAIQRYRPLLTPPPTDIIEILATCQPDKVRERAWLVLYYGVILSSQLALDLPGDQKVSARLRANLWLAFNDTRLLAEPSDPNIQALAFLACHVEPFSTPSLCWMLLSNACRMLRALAVNHRALETQTKERRLMLFWHLNALEKSMCLTFPWPGTFHRTMFSAIPLPTLKEILPCQPSLNSADRPSLWGAHYMHQSFSLSRIMTDVWCGLDENDARAQQTAKHALDAWHHEATQILEATALAEKPLLDAAGAHSMQIGLTWMQFQYYGTAIALKRGHSQEALKCHDMSLKMLRILKELVCTSAYDLYIGVDWQMLYLPWAPFLVLFGNIISSGEENFDRRKKEQALEVMEELPVYLRAMSVRHRSATKLESMASGTVQRARSILFPAGKCGTAITLEDLMLTGATDSVRNEQKQGLPTPSVSNNAATPGSSNFPVSPRTAGIQATEYQSGYDSAGPSTDPNSSNLPGVGPWLWGDMNMPQELWPEDSEDLLFADPLFDWFAWEGATSS</sequence>
<feature type="compositionally biased region" description="Polar residues" evidence="2">
    <location>
        <begin position="493"/>
        <end position="514"/>
    </location>
</feature>
<dbReference type="CDD" id="cd12148">
    <property type="entry name" value="fungal_TF_MHR"/>
    <property type="match status" value="1"/>
</dbReference>
<feature type="region of interest" description="Disordered" evidence="2">
    <location>
        <begin position="489"/>
        <end position="548"/>
    </location>
</feature>
<gene>
    <name evidence="3" type="ORF">LTR97_009386</name>
</gene>
<dbReference type="EMBL" id="JAVRQU010000015">
    <property type="protein sequence ID" value="KAK5694796.1"/>
    <property type="molecule type" value="Genomic_DNA"/>
</dbReference>
<reference evidence="3" key="1">
    <citation type="submission" date="2023-08" db="EMBL/GenBank/DDBJ databases">
        <title>Black Yeasts Isolated from many extreme environments.</title>
        <authorList>
            <person name="Coleine C."/>
            <person name="Stajich J.E."/>
            <person name="Selbmann L."/>
        </authorList>
    </citation>
    <scope>NUCLEOTIDE SEQUENCE</scope>
    <source>
        <strain evidence="3">CCFEE 5810</strain>
    </source>
</reference>
<evidence type="ECO:0000313" key="3">
    <source>
        <dbReference type="EMBL" id="KAK5694796.1"/>
    </source>
</evidence>
<dbReference type="Proteomes" id="UP001310594">
    <property type="component" value="Unassembled WGS sequence"/>
</dbReference>
<dbReference type="PANTHER" id="PTHR46910:SF5">
    <property type="entry name" value="ZN(II)2CYS6 TRANSCRIPTION FACTOR (EUROFUNG)"/>
    <property type="match status" value="1"/>
</dbReference>
<dbReference type="AlphaFoldDB" id="A0AAN7W6G7"/>
<evidence type="ECO:0008006" key="5">
    <source>
        <dbReference type="Google" id="ProtNLM"/>
    </source>
</evidence>
<dbReference type="PANTHER" id="PTHR46910">
    <property type="entry name" value="TRANSCRIPTION FACTOR PDR1"/>
    <property type="match status" value="1"/>
</dbReference>
<accession>A0AAN7W6G7</accession>
<dbReference type="GO" id="GO:0003700">
    <property type="term" value="F:DNA-binding transcription factor activity"/>
    <property type="evidence" value="ECO:0007669"/>
    <property type="project" value="InterPro"/>
</dbReference>
<name>A0AAN7W6G7_9PEZI</name>